<dbReference type="Proteomes" id="UP001589776">
    <property type="component" value="Unassembled WGS sequence"/>
</dbReference>
<dbReference type="InterPro" id="IPR001387">
    <property type="entry name" value="Cro/C1-type_HTH"/>
</dbReference>
<dbReference type="Pfam" id="PF13384">
    <property type="entry name" value="HTH_23"/>
    <property type="match status" value="1"/>
</dbReference>
<name>A0ABV6DMC2_9BACL</name>
<dbReference type="PROSITE" id="PS50943">
    <property type="entry name" value="HTH_CROC1"/>
    <property type="match status" value="1"/>
</dbReference>
<dbReference type="InterPro" id="IPR036388">
    <property type="entry name" value="WH-like_DNA-bd_sf"/>
</dbReference>
<comment type="caution">
    <text evidence="2">The sequence shown here is derived from an EMBL/GenBank/DDBJ whole genome shotgun (WGS) entry which is preliminary data.</text>
</comment>
<proteinExistence type="predicted"/>
<dbReference type="RefSeq" id="WP_377471134.1">
    <property type="nucleotide sequence ID" value="NZ_JBHLWN010000063.1"/>
</dbReference>
<evidence type="ECO:0000259" key="1">
    <source>
        <dbReference type="PROSITE" id="PS50943"/>
    </source>
</evidence>
<organism evidence="2 3">
    <name type="scientific">Paenibacillus chartarius</name>
    <dbReference type="NCBI Taxonomy" id="747481"/>
    <lineage>
        <taxon>Bacteria</taxon>
        <taxon>Bacillati</taxon>
        <taxon>Bacillota</taxon>
        <taxon>Bacilli</taxon>
        <taxon>Bacillales</taxon>
        <taxon>Paenibacillaceae</taxon>
        <taxon>Paenibacillus</taxon>
    </lineage>
</organism>
<dbReference type="EMBL" id="JBHLWN010000063">
    <property type="protein sequence ID" value="MFC0213797.1"/>
    <property type="molecule type" value="Genomic_DNA"/>
</dbReference>
<sequence>MAQFHLIKHCIEREGLSQRETAQKLGISRNTVKKT</sequence>
<reference evidence="2 3" key="1">
    <citation type="submission" date="2024-09" db="EMBL/GenBank/DDBJ databases">
        <authorList>
            <person name="Sun Q."/>
            <person name="Mori K."/>
        </authorList>
    </citation>
    <scope>NUCLEOTIDE SEQUENCE [LARGE SCALE GENOMIC DNA]</scope>
    <source>
        <strain evidence="2 3">CCM 7759</strain>
    </source>
</reference>
<evidence type="ECO:0000313" key="2">
    <source>
        <dbReference type="EMBL" id="MFC0213797.1"/>
    </source>
</evidence>
<keyword evidence="3" id="KW-1185">Reference proteome</keyword>
<dbReference type="Gene3D" id="1.10.10.10">
    <property type="entry name" value="Winged helix-like DNA-binding domain superfamily/Winged helix DNA-binding domain"/>
    <property type="match status" value="1"/>
</dbReference>
<evidence type="ECO:0000313" key="3">
    <source>
        <dbReference type="Proteomes" id="UP001589776"/>
    </source>
</evidence>
<protein>
    <submittedName>
        <fullName evidence="2">Helix-turn-helix domain-containing protein</fullName>
    </submittedName>
</protein>
<feature type="domain" description="HTH cro/C1-type" evidence="1">
    <location>
        <begin position="7"/>
        <end position="34"/>
    </location>
</feature>
<dbReference type="InterPro" id="IPR010982">
    <property type="entry name" value="Lambda_DNA-bd_dom_sf"/>
</dbReference>
<accession>A0ABV6DMC2</accession>
<dbReference type="SUPFAM" id="SSF47413">
    <property type="entry name" value="lambda repressor-like DNA-binding domains"/>
    <property type="match status" value="1"/>
</dbReference>
<gene>
    <name evidence="2" type="ORF">ACFFK0_15300</name>
</gene>